<evidence type="ECO:0000313" key="2">
    <source>
        <dbReference type="Proteomes" id="UP000298327"/>
    </source>
</evidence>
<reference evidence="1 2" key="1">
    <citation type="submission" date="2019-02" db="EMBL/GenBank/DDBJ databases">
        <title>Genome sequencing of the rare red list fungi Dentipellis fragilis.</title>
        <authorList>
            <person name="Buettner E."/>
            <person name="Kellner H."/>
        </authorList>
    </citation>
    <scope>NUCLEOTIDE SEQUENCE [LARGE SCALE GENOMIC DNA]</scope>
    <source>
        <strain evidence="1 2">DSM 105465</strain>
    </source>
</reference>
<dbReference type="Proteomes" id="UP000298327">
    <property type="component" value="Unassembled WGS sequence"/>
</dbReference>
<name>A0A4Y9YEJ5_9AGAM</name>
<dbReference type="EMBL" id="SEOQ01000545">
    <property type="protein sequence ID" value="TFY60765.1"/>
    <property type="molecule type" value="Genomic_DNA"/>
</dbReference>
<evidence type="ECO:0000313" key="1">
    <source>
        <dbReference type="EMBL" id="TFY60765.1"/>
    </source>
</evidence>
<proteinExistence type="predicted"/>
<sequence length="181" mass="19969">MFHWSSGLLRYPSPASAHAIMMCHPSISERPIPCSRVDILRSLPCVSSFVRGGPSRADVECSICIRGIGVHLSPTSSLQIERQAVYMYNNLATRERSLAPGIFGWGSPRLLRDAQSWSKSFGLEEGFFSGSNAVLFSTVIVLQRAHVFQSSPILLSNFLDVKISATLEPMLRGFLDWPPST</sequence>
<protein>
    <submittedName>
        <fullName evidence="1">Uncharacterized protein</fullName>
    </submittedName>
</protein>
<dbReference type="AlphaFoldDB" id="A0A4Y9YEJ5"/>
<comment type="caution">
    <text evidence="1">The sequence shown here is derived from an EMBL/GenBank/DDBJ whole genome shotgun (WGS) entry which is preliminary data.</text>
</comment>
<organism evidence="1 2">
    <name type="scientific">Dentipellis fragilis</name>
    <dbReference type="NCBI Taxonomy" id="205917"/>
    <lineage>
        <taxon>Eukaryota</taxon>
        <taxon>Fungi</taxon>
        <taxon>Dikarya</taxon>
        <taxon>Basidiomycota</taxon>
        <taxon>Agaricomycotina</taxon>
        <taxon>Agaricomycetes</taxon>
        <taxon>Russulales</taxon>
        <taxon>Hericiaceae</taxon>
        <taxon>Dentipellis</taxon>
    </lineage>
</organism>
<gene>
    <name evidence="1" type="ORF">EVG20_g7303</name>
</gene>
<accession>A0A4Y9YEJ5</accession>
<keyword evidence="2" id="KW-1185">Reference proteome</keyword>